<dbReference type="Pfam" id="PF01335">
    <property type="entry name" value="DED"/>
    <property type="match status" value="1"/>
</dbReference>
<dbReference type="Proteomes" id="UP000663828">
    <property type="component" value="Unassembled WGS sequence"/>
</dbReference>
<reference evidence="3" key="1">
    <citation type="submission" date="2021-02" db="EMBL/GenBank/DDBJ databases">
        <authorList>
            <person name="Nowell W R."/>
        </authorList>
    </citation>
    <scope>NUCLEOTIDE SEQUENCE</scope>
</reference>
<dbReference type="InterPro" id="IPR001875">
    <property type="entry name" value="DED_dom"/>
</dbReference>
<accession>A0A814SY28</accession>
<evidence type="ECO:0000313" key="4">
    <source>
        <dbReference type="Proteomes" id="UP000663828"/>
    </source>
</evidence>
<proteinExistence type="predicted"/>
<dbReference type="InterPro" id="IPR036404">
    <property type="entry name" value="Jacalin-like_lectin_dom_sf"/>
</dbReference>
<feature type="transmembrane region" description="Helical" evidence="1">
    <location>
        <begin position="174"/>
        <end position="196"/>
    </location>
</feature>
<keyword evidence="1" id="KW-1133">Transmembrane helix</keyword>
<feature type="domain" description="DED" evidence="2">
    <location>
        <begin position="2"/>
        <end position="82"/>
    </location>
</feature>
<evidence type="ECO:0000256" key="1">
    <source>
        <dbReference type="SAM" id="Phobius"/>
    </source>
</evidence>
<comment type="caution">
    <text evidence="3">The sequence shown here is derived from an EMBL/GenBank/DDBJ whole genome shotgun (WGS) entry which is preliminary data.</text>
</comment>
<evidence type="ECO:0000259" key="2">
    <source>
        <dbReference type="PROSITE" id="PS50168"/>
    </source>
</evidence>
<dbReference type="SMART" id="SM00031">
    <property type="entry name" value="DED"/>
    <property type="match status" value="1"/>
</dbReference>
<keyword evidence="4" id="KW-1185">Reference proteome</keyword>
<dbReference type="Gene3D" id="1.10.533.10">
    <property type="entry name" value="Death Domain, Fas"/>
    <property type="match status" value="1"/>
</dbReference>
<keyword evidence="1" id="KW-0812">Transmembrane</keyword>
<dbReference type="EMBL" id="CAJNOR010001500">
    <property type="protein sequence ID" value="CAF1153663.1"/>
    <property type="molecule type" value="Genomic_DNA"/>
</dbReference>
<name>A0A814SY28_ADIRI</name>
<protein>
    <recommendedName>
        <fullName evidence="2">DED domain-containing protein</fullName>
    </recommendedName>
</protein>
<organism evidence="3 4">
    <name type="scientific">Adineta ricciae</name>
    <name type="common">Rotifer</name>
    <dbReference type="NCBI Taxonomy" id="249248"/>
    <lineage>
        <taxon>Eukaryota</taxon>
        <taxon>Metazoa</taxon>
        <taxon>Spiralia</taxon>
        <taxon>Gnathifera</taxon>
        <taxon>Rotifera</taxon>
        <taxon>Eurotatoria</taxon>
        <taxon>Bdelloidea</taxon>
        <taxon>Adinetida</taxon>
        <taxon>Adinetidae</taxon>
        <taxon>Adineta</taxon>
    </lineage>
</organism>
<dbReference type="Gene3D" id="2.100.10.30">
    <property type="entry name" value="Jacalin-like lectin domain"/>
    <property type="match status" value="1"/>
</dbReference>
<sequence length="491" mass="56971">MEFRSILIDISNQLSDANRHAFHFALGKVIPRKCRDDCTPDGTLRLLDCLFERGFIADDNFDNLINIFEQIQCFDIVEQLNEYRSRLIHTSIAEPVSPSCTDDGIQTLLSLAYSHSMSVNGSPSSDELVAELLCGNIQSRTIALPKETYTVNERKIKKRFSIVRSILYSKSNQLYMKLIIIFILSMILLLLSFCAIRHLRKSNFEEQSSLRQHGKYISITKIIYNCVQLLEFVYTMKEGSPYGNKLFWTNRSFDDARDLLLSYTDCCIGIRLEWTNISLKSVRFLYSNNQSSHLAIPEERLFSDTFMLQSNENINKINMYTNNGTIVGIQLCTTDGRKSSVFGSTNGHFLTESFENYTFSYATGKQHNDQIVMLQFHWMKRTSSKEKIITEARNMREICEFIFLSNKTADRTIVYAQGIESSWYDLKRKLHREGDAYDMAASYYQKTRQKDRGPELFAIINSDTVFYHHNNQWHMYNSARNVSCSIRPWSD</sequence>
<dbReference type="SUPFAM" id="SSF51101">
    <property type="entry name" value="Mannose-binding lectins"/>
    <property type="match status" value="1"/>
</dbReference>
<keyword evidence="1" id="KW-0472">Membrane</keyword>
<gene>
    <name evidence="3" type="ORF">XAT740_LOCUS21089</name>
</gene>
<dbReference type="InterPro" id="IPR011029">
    <property type="entry name" value="DEATH-like_dom_sf"/>
</dbReference>
<evidence type="ECO:0000313" key="3">
    <source>
        <dbReference type="EMBL" id="CAF1153663.1"/>
    </source>
</evidence>
<dbReference type="SUPFAM" id="SSF47986">
    <property type="entry name" value="DEATH domain"/>
    <property type="match status" value="1"/>
</dbReference>
<dbReference type="AlphaFoldDB" id="A0A814SY28"/>
<dbReference type="GO" id="GO:0042981">
    <property type="term" value="P:regulation of apoptotic process"/>
    <property type="evidence" value="ECO:0007669"/>
    <property type="project" value="InterPro"/>
</dbReference>
<dbReference type="PROSITE" id="PS50168">
    <property type="entry name" value="DED"/>
    <property type="match status" value="1"/>
</dbReference>